<accession>B0MZ18</accession>
<comment type="caution">
    <text evidence="1">The sequence shown here is derived from an EMBL/GenBank/DDBJ whole genome shotgun (WGS) entry which is preliminary data.</text>
</comment>
<reference evidence="1" key="2">
    <citation type="submission" date="2013-09" db="EMBL/GenBank/DDBJ databases">
        <title>Draft genome sequence of Alistipes putredinis (DSM 17216).</title>
        <authorList>
            <person name="Sudarsanam P."/>
            <person name="Ley R."/>
            <person name="Guruge J."/>
            <person name="Turnbaugh P.J."/>
            <person name="Mahowald M."/>
            <person name="Liep D."/>
            <person name="Gordon J."/>
        </authorList>
    </citation>
    <scope>NUCLEOTIDE SEQUENCE</scope>
    <source>
        <strain evidence="1">DSM 17216</strain>
    </source>
</reference>
<proteinExistence type="predicted"/>
<name>B0MZ18_9BACT</name>
<keyword evidence="2" id="KW-1185">Reference proteome</keyword>
<evidence type="ECO:0000313" key="2">
    <source>
        <dbReference type="Proteomes" id="UP000005819"/>
    </source>
</evidence>
<dbReference type="EMBL" id="ABFK02000020">
    <property type="protein sequence ID" value="EDS02854.1"/>
    <property type="molecule type" value="Genomic_DNA"/>
</dbReference>
<protein>
    <submittedName>
        <fullName evidence="1">Uncharacterized protein</fullName>
    </submittedName>
</protein>
<sequence>MLRAEVGGAGDAKSQSRSLPKFNKMTIPAFYRGQFSKRAIFVVFFIFKDGYREGMGFIRGL</sequence>
<dbReference type="AlphaFoldDB" id="B0MZ18"/>
<organism evidence="1 2">
    <name type="scientific">Alistipes putredinis DSM 17216</name>
    <dbReference type="NCBI Taxonomy" id="445970"/>
    <lineage>
        <taxon>Bacteria</taxon>
        <taxon>Pseudomonadati</taxon>
        <taxon>Bacteroidota</taxon>
        <taxon>Bacteroidia</taxon>
        <taxon>Bacteroidales</taxon>
        <taxon>Rikenellaceae</taxon>
        <taxon>Alistipes</taxon>
    </lineage>
</organism>
<dbReference type="HOGENOM" id="CLU_2912196_0_0_10"/>
<evidence type="ECO:0000313" key="1">
    <source>
        <dbReference type="EMBL" id="EDS02854.1"/>
    </source>
</evidence>
<reference evidence="1" key="1">
    <citation type="submission" date="2007-10" db="EMBL/GenBank/DDBJ databases">
        <authorList>
            <person name="Fulton L."/>
            <person name="Clifton S."/>
            <person name="Fulton B."/>
            <person name="Xu J."/>
            <person name="Minx P."/>
            <person name="Pepin K.H."/>
            <person name="Johnson M."/>
            <person name="Thiruvilangam P."/>
            <person name="Bhonagiri V."/>
            <person name="Nash W.E."/>
            <person name="Mardis E.R."/>
            <person name="Wilson R.K."/>
        </authorList>
    </citation>
    <scope>NUCLEOTIDE SEQUENCE [LARGE SCALE GENOMIC DNA]</scope>
    <source>
        <strain evidence="1">DSM 17216</strain>
    </source>
</reference>
<dbReference type="Proteomes" id="UP000005819">
    <property type="component" value="Unassembled WGS sequence"/>
</dbReference>
<gene>
    <name evidence="1" type="ORF">ALIPUT_02389</name>
</gene>